<protein>
    <recommendedName>
        <fullName evidence="1">Calcineurin-like phosphoesterase domain-containing protein</fullName>
    </recommendedName>
</protein>
<organism evidence="2 3">
    <name type="scientific">Piscirickettsia litoralis</name>
    <dbReference type="NCBI Taxonomy" id="1891921"/>
    <lineage>
        <taxon>Bacteria</taxon>
        <taxon>Pseudomonadati</taxon>
        <taxon>Pseudomonadota</taxon>
        <taxon>Gammaproteobacteria</taxon>
        <taxon>Thiotrichales</taxon>
        <taxon>Piscirickettsiaceae</taxon>
        <taxon>Piscirickettsia</taxon>
    </lineage>
</organism>
<dbReference type="InterPro" id="IPR004843">
    <property type="entry name" value="Calcineurin-like_PHP"/>
</dbReference>
<comment type="caution">
    <text evidence="2">The sequence shown here is derived from an EMBL/GenBank/DDBJ whole genome shotgun (WGS) entry which is preliminary data.</text>
</comment>
<evidence type="ECO:0000259" key="1">
    <source>
        <dbReference type="Pfam" id="PF00149"/>
    </source>
</evidence>
<dbReference type="Pfam" id="PF00149">
    <property type="entry name" value="Metallophos"/>
    <property type="match status" value="1"/>
</dbReference>
<accession>A0ABX3A780</accession>
<name>A0ABX3A780_9GAMM</name>
<dbReference type="InterPro" id="IPR029052">
    <property type="entry name" value="Metallo-depent_PP-like"/>
</dbReference>
<dbReference type="EMBL" id="MDTU01000001">
    <property type="protein sequence ID" value="ODN43385.1"/>
    <property type="molecule type" value="Genomic_DNA"/>
</dbReference>
<feature type="domain" description="Calcineurin-like phosphoesterase" evidence="1">
    <location>
        <begin position="7"/>
        <end position="165"/>
    </location>
</feature>
<dbReference type="SUPFAM" id="SSF56300">
    <property type="entry name" value="Metallo-dependent phosphatases"/>
    <property type="match status" value="1"/>
</dbReference>
<dbReference type="Gene3D" id="3.60.21.10">
    <property type="match status" value="1"/>
</dbReference>
<sequence length="288" mass="33398">MNYGPDTFALLGNHDWGIWSHGGDEGSRYKLNLALNQIRACYDRSERSSGWNMPYRYYHFTTEYAEFYCIDSTSYYYDAQQQAWLAQVFQKQQLAHPEKWQILVSHHPLLAIGKRNLVNGKKDWSLYEQFFHPGKKTGKISYNEVLYSQLKDYPFDIIISAHDHALAGYVFELNDQRRAFQLVSGAGGAKLEKMHKYTSCYGQLQREHDLQIKVVGEDHGSGDQHGYVSMNIAADNVDLIYRWVNGREANTSIYKHFCRSPSRLRGSSMSEEEIGLEYRDRNHSLSLP</sequence>
<reference evidence="2 3" key="1">
    <citation type="submission" date="2016-08" db="EMBL/GenBank/DDBJ databases">
        <title>Draft genome sequence of Candidatus Piscirickettsia litoralis, from seawater.</title>
        <authorList>
            <person name="Wan X."/>
            <person name="Lee A.J."/>
            <person name="Hou S."/>
            <person name="Donachie S.P."/>
        </authorList>
    </citation>
    <scope>NUCLEOTIDE SEQUENCE [LARGE SCALE GENOMIC DNA]</scope>
    <source>
        <strain evidence="2 3">Y2</strain>
    </source>
</reference>
<keyword evidence="3" id="KW-1185">Reference proteome</keyword>
<proteinExistence type="predicted"/>
<evidence type="ECO:0000313" key="3">
    <source>
        <dbReference type="Proteomes" id="UP000094329"/>
    </source>
</evidence>
<gene>
    <name evidence="2" type="ORF">BGC07_11185</name>
</gene>
<dbReference type="Proteomes" id="UP000094329">
    <property type="component" value="Unassembled WGS sequence"/>
</dbReference>
<evidence type="ECO:0000313" key="2">
    <source>
        <dbReference type="EMBL" id="ODN43385.1"/>
    </source>
</evidence>